<sequence length="122" mass="13085">MATEPLACTIDPSLVPAQQEGFRALLAAARTTERVSPQHLRLMLATDNGLDISPLVQEKQCCRFFDFTLTPTVEGTVMLDIRVPASAGPVNGPALRGHEVGTPEEILDWFAATAVEPSRANG</sequence>
<gene>
    <name evidence="1" type="ORF">GCM10022402_02180</name>
</gene>
<accession>A0ABP7EZK5</accession>
<dbReference type="RefSeq" id="WP_344966339.1">
    <property type="nucleotide sequence ID" value="NZ_BAABDD010000001.1"/>
</dbReference>
<reference evidence="2" key="1">
    <citation type="journal article" date="2019" name="Int. J. Syst. Evol. Microbiol.">
        <title>The Global Catalogue of Microorganisms (GCM) 10K type strain sequencing project: providing services to taxonomists for standard genome sequencing and annotation.</title>
        <authorList>
            <consortium name="The Broad Institute Genomics Platform"/>
            <consortium name="The Broad Institute Genome Sequencing Center for Infectious Disease"/>
            <person name="Wu L."/>
            <person name="Ma J."/>
        </authorList>
    </citation>
    <scope>NUCLEOTIDE SEQUENCE [LARGE SCALE GENOMIC DNA]</scope>
    <source>
        <strain evidence="2">JCM 17137</strain>
    </source>
</reference>
<evidence type="ECO:0000313" key="2">
    <source>
        <dbReference type="Proteomes" id="UP001500908"/>
    </source>
</evidence>
<keyword evidence="2" id="KW-1185">Reference proteome</keyword>
<evidence type="ECO:0000313" key="1">
    <source>
        <dbReference type="EMBL" id="GAA3725105.1"/>
    </source>
</evidence>
<dbReference type="EMBL" id="BAABDD010000001">
    <property type="protein sequence ID" value="GAA3725105.1"/>
    <property type="molecule type" value="Genomic_DNA"/>
</dbReference>
<dbReference type="Proteomes" id="UP001500908">
    <property type="component" value="Unassembled WGS sequence"/>
</dbReference>
<protein>
    <submittedName>
        <fullName evidence="1">Uncharacterized protein</fullName>
    </submittedName>
</protein>
<organism evidence="1 2">
    <name type="scientific">Salinactinospora qingdaonensis</name>
    <dbReference type="NCBI Taxonomy" id="702744"/>
    <lineage>
        <taxon>Bacteria</taxon>
        <taxon>Bacillati</taxon>
        <taxon>Actinomycetota</taxon>
        <taxon>Actinomycetes</taxon>
        <taxon>Streptosporangiales</taxon>
        <taxon>Nocardiopsidaceae</taxon>
        <taxon>Salinactinospora</taxon>
    </lineage>
</organism>
<proteinExistence type="predicted"/>
<name>A0ABP7EZK5_9ACTN</name>
<comment type="caution">
    <text evidence="1">The sequence shown here is derived from an EMBL/GenBank/DDBJ whole genome shotgun (WGS) entry which is preliminary data.</text>
</comment>